<keyword evidence="2" id="KW-0805">Transcription regulation</keyword>
<dbReference type="GO" id="GO:0005634">
    <property type="term" value="C:nucleus"/>
    <property type="evidence" value="ECO:0007669"/>
    <property type="project" value="TreeGrafter"/>
</dbReference>
<evidence type="ECO:0000313" key="9">
    <source>
        <dbReference type="Proteomes" id="UP000494165"/>
    </source>
</evidence>
<dbReference type="InterPro" id="IPR000837">
    <property type="entry name" value="AP-1"/>
</dbReference>
<dbReference type="SMART" id="SM00338">
    <property type="entry name" value="BRLZ"/>
    <property type="match status" value="1"/>
</dbReference>
<dbReference type="PANTHER" id="PTHR23351">
    <property type="entry name" value="FOS TRANSCRIPTION FACTOR-RELATED"/>
    <property type="match status" value="1"/>
</dbReference>
<evidence type="ECO:0000256" key="6">
    <source>
        <dbReference type="SAM" id="MobiDB-lite"/>
    </source>
</evidence>
<keyword evidence="4" id="KW-0804">Transcription</keyword>
<dbReference type="SUPFAM" id="SSF57959">
    <property type="entry name" value="Leucine zipper domain"/>
    <property type="match status" value="1"/>
</dbReference>
<feature type="region of interest" description="Disordered" evidence="6">
    <location>
        <begin position="235"/>
        <end position="256"/>
    </location>
</feature>
<dbReference type="PROSITE" id="PS50217">
    <property type="entry name" value="BZIP"/>
    <property type="match status" value="1"/>
</dbReference>
<protein>
    <recommendedName>
        <fullName evidence="7">BZIP domain-containing protein</fullName>
    </recommendedName>
</protein>
<name>A0A8S1CAG1_9INSE</name>
<gene>
    <name evidence="8" type="ORF">CLODIP_2_CD00076</name>
</gene>
<dbReference type="GO" id="GO:0000978">
    <property type="term" value="F:RNA polymerase II cis-regulatory region sequence-specific DNA binding"/>
    <property type="evidence" value="ECO:0007669"/>
    <property type="project" value="TreeGrafter"/>
</dbReference>
<proteinExistence type="inferred from homology"/>
<organism evidence="8 9">
    <name type="scientific">Cloeon dipterum</name>
    <dbReference type="NCBI Taxonomy" id="197152"/>
    <lineage>
        <taxon>Eukaryota</taxon>
        <taxon>Metazoa</taxon>
        <taxon>Ecdysozoa</taxon>
        <taxon>Arthropoda</taxon>
        <taxon>Hexapoda</taxon>
        <taxon>Insecta</taxon>
        <taxon>Pterygota</taxon>
        <taxon>Palaeoptera</taxon>
        <taxon>Ephemeroptera</taxon>
        <taxon>Pisciforma</taxon>
        <taxon>Baetidae</taxon>
        <taxon>Cloeon</taxon>
    </lineage>
</organism>
<evidence type="ECO:0000313" key="8">
    <source>
        <dbReference type="EMBL" id="CAB3366397.1"/>
    </source>
</evidence>
<evidence type="ECO:0000256" key="3">
    <source>
        <dbReference type="ARBA" id="ARBA00023159"/>
    </source>
</evidence>
<sequence>MFESGLQDKMPPGFLATLATVASVEIKRETFSPPASLQFAALEGLNSGVPTRTTPTLTPTTLKSIEQTFLELQPQHTNHSAGFVPPVVHHSNHASTLNSGGGTVFVNSETLKPYQQSHISGHPSAPASPALSNSPTPAPAATMARRNVGGRRPNKNSNCSPEEEEKRKVRRERNKLAAARCRKRRLDETNRLITETEGLEAKKQAMQTEITQLNRAKEELEFLLEAHVPNCRRHETRRQPPSLVPRPARPSTLAVTPSFKSSDLGYSISTPSTGLNFDSLIAGGTGLTPVGTDFTPVSNGLTPVITGLAPITSQARTGLTPMGPVAASASPTKEAGSPEGSGSQKFVAL</sequence>
<comment type="caution">
    <text evidence="8">The sequence shown here is derived from an EMBL/GenBank/DDBJ whole genome shotgun (WGS) entry which is preliminary data.</text>
</comment>
<dbReference type="OrthoDB" id="5866312at2759"/>
<evidence type="ECO:0000256" key="4">
    <source>
        <dbReference type="ARBA" id="ARBA00023163"/>
    </source>
</evidence>
<evidence type="ECO:0000256" key="5">
    <source>
        <dbReference type="ARBA" id="ARBA00044005"/>
    </source>
</evidence>
<feature type="compositionally biased region" description="Polar residues" evidence="6">
    <location>
        <begin position="340"/>
        <end position="349"/>
    </location>
</feature>
<dbReference type="CDD" id="cd14721">
    <property type="entry name" value="bZIP_Fos"/>
    <property type="match status" value="1"/>
</dbReference>
<accession>A0A8S1CAG1</accession>
<dbReference type="PRINTS" id="PR00042">
    <property type="entry name" value="LEUZIPPRFOS"/>
</dbReference>
<dbReference type="GO" id="GO:0000981">
    <property type="term" value="F:DNA-binding transcription factor activity, RNA polymerase II-specific"/>
    <property type="evidence" value="ECO:0007669"/>
    <property type="project" value="TreeGrafter"/>
</dbReference>
<reference evidence="8 9" key="1">
    <citation type="submission" date="2020-04" db="EMBL/GenBank/DDBJ databases">
        <authorList>
            <person name="Alioto T."/>
            <person name="Alioto T."/>
            <person name="Gomez Garrido J."/>
        </authorList>
    </citation>
    <scope>NUCLEOTIDE SEQUENCE [LARGE SCALE GENOMIC DNA]</scope>
</reference>
<dbReference type="InterPro" id="IPR046347">
    <property type="entry name" value="bZIP_sf"/>
</dbReference>
<dbReference type="Gene3D" id="1.20.5.170">
    <property type="match status" value="1"/>
</dbReference>
<dbReference type="EMBL" id="CADEPI010000025">
    <property type="protein sequence ID" value="CAB3366397.1"/>
    <property type="molecule type" value="Genomic_DNA"/>
</dbReference>
<dbReference type="PANTHER" id="PTHR23351:SF56">
    <property type="entry name" value="KAYAK"/>
    <property type="match status" value="1"/>
</dbReference>
<dbReference type="FunFam" id="1.20.5.170:FF:000006">
    <property type="entry name" value="fos-related antigen 2 isoform X1"/>
    <property type="match status" value="1"/>
</dbReference>
<keyword evidence="9" id="KW-1185">Reference proteome</keyword>
<comment type="similarity">
    <text evidence="1">Belongs to the bZIP family. Fos subfamily.</text>
</comment>
<feature type="compositionally biased region" description="Low complexity" evidence="6">
    <location>
        <begin position="123"/>
        <end position="141"/>
    </location>
</feature>
<feature type="region of interest" description="Disordered" evidence="6">
    <location>
        <begin position="115"/>
        <end position="178"/>
    </location>
</feature>
<evidence type="ECO:0000259" key="7">
    <source>
        <dbReference type="PROSITE" id="PS50217"/>
    </source>
</evidence>
<dbReference type="Pfam" id="PF00170">
    <property type="entry name" value="bZIP_1"/>
    <property type="match status" value="1"/>
</dbReference>
<keyword evidence="3" id="KW-0010">Activator</keyword>
<feature type="domain" description="BZIP" evidence="7">
    <location>
        <begin position="164"/>
        <end position="227"/>
    </location>
</feature>
<dbReference type="Proteomes" id="UP000494165">
    <property type="component" value="Unassembled WGS sequence"/>
</dbReference>
<dbReference type="PROSITE" id="PS00036">
    <property type="entry name" value="BZIP_BASIC"/>
    <property type="match status" value="1"/>
</dbReference>
<dbReference type="AlphaFoldDB" id="A0A8S1CAG1"/>
<evidence type="ECO:0000256" key="1">
    <source>
        <dbReference type="ARBA" id="ARBA00007619"/>
    </source>
</evidence>
<evidence type="ECO:0000256" key="2">
    <source>
        <dbReference type="ARBA" id="ARBA00023015"/>
    </source>
</evidence>
<comment type="subunit">
    <text evidence="5">Homodimer. Heterodimer with Jra. The kay-Jra heterodimer binds more stably to the AP-1 site than either of the two proteins alone.</text>
</comment>
<feature type="region of interest" description="Disordered" evidence="6">
    <location>
        <begin position="316"/>
        <end position="349"/>
    </location>
</feature>
<dbReference type="InterPro" id="IPR004827">
    <property type="entry name" value="bZIP"/>
</dbReference>